<dbReference type="Proteomes" id="UP000267077">
    <property type="component" value="Unassembled WGS sequence"/>
</dbReference>
<dbReference type="AlphaFoldDB" id="A0A3S0RSH2"/>
<dbReference type="EMBL" id="RYZR01000006">
    <property type="protein sequence ID" value="RUL63240.1"/>
    <property type="molecule type" value="Genomic_DNA"/>
</dbReference>
<sequence length="73" mass="8565">MTMSNETLSIWIVLQYPPEHPDCFVAQRFQVEKPTGEKLIAHSLEELRKRMPPGLTVCPRMPSDDHRLVETWF</sequence>
<protein>
    <submittedName>
        <fullName evidence="1">Uncharacterized protein</fullName>
    </submittedName>
</protein>
<organism evidence="1 2">
    <name type="scientific">Dyella dinghuensis</name>
    <dbReference type="NCBI Taxonomy" id="1920169"/>
    <lineage>
        <taxon>Bacteria</taxon>
        <taxon>Pseudomonadati</taxon>
        <taxon>Pseudomonadota</taxon>
        <taxon>Gammaproteobacteria</taxon>
        <taxon>Lysobacterales</taxon>
        <taxon>Rhodanobacteraceae</taxon>
        <taxon>Dyella</taxon>
    </lineage>
</organism>
<accession>A0A3S0RSH2</accession>
<proteinExistence type="predicted"/>
<evidence type="ECO:0000313" key="1">
    <source>
        <dbReference type="EMBL" id="RUL63240.1"/>
    </source>
</evidence>
<keyword evidence="2" id="KW-1185">Reference proteome</keyword>
<comment type="caution">
    <text evidence="1">The sequence shown here is derived from an EMBL/GenBank/DDBJ whole genome shotgun (WGS) entry which is preliminary data.</text>
</comment>
<gene>
    <name evidence="1" type="ORF">EKH79_12625</name>
</gene>
<reference evidence="1 2" key="1">
    <citation type="submission" date="2018-12" db="EMBL/GenBank/DDBJ databases">
        <title>Dyella dinghuensis sp. nov. DHOA06 and Dyella choica sp. nov. 4M-K27, isolated from forest soil.</title>
        <authorList>
            <person name="Qiu L.-H."/>
            <person name="Gao Z.-H."/>
        </authorList>
    </citation>
    <scope>NUCLEOTIDE SEQUENCE [LARGE SCALE GENOMIC DNA]</scope>
    <source>
        <strain evidence="1 2">DHOA06</strain>
    </source>
</reference>
<dbReference type="RefSeq" id="WP_126674176.1">
    <property type="nucleotide sequence ID" value="NZ_RYZR01000006.1"/>
</dbReference>
<name>A0A3S0RSH2_9GAMM</name>
<evidence type="ECO:0000313" key="2">
    <source>
        <dbReference type="Proteomes" id="UP000267077"/>
    </source>
</evidence>